<protein>
    <submittedName>
        <fullName evidence="3">Alpha/beta hydrolase</fullName>
    </submittedName>
</protein>
<proteinExistence type="predicted"/>
<dbReference type="Proteomes" id="UP000539372">
    <property type="component" value="Unassembled WGS sequence"/>
</dbReference>
<evidence type="ECO:0000313" key="4">
    <source>
        <dbReference type="Proteomes" id="UP000539372"/>
    </source>
</evidence>
<dbReference type="PANTHER" id="PTHR48081:SF33">
    <property type="entry name" value="KYNURENINE FORMAMIDASE"/>
    <property type="match status" value="1"/>
</dbReference>
<evidence type="ECO:0000259" key="2">
    <source>
        <dbReference type="Pfam" id="PF20434"/>
    </source>
</evidence>
<dbReference type="GO" id="GO:0016787">
    <property type="term" value="F:hydrolase activity"/>
    <property type="evidence" value="ECO:0007669"/>
    <property type="project" value="UniProtKB-KW"/>
</dbReference>
<dbReference type="RefSeq" id="WP_169626414.1">
    <property type="nucleotide sequence ID" value="NZ_JABBNT010000005.1"/>
</dbReference>
<sequence>MEFDWFDTPAPMPVCTDGCNPVNAEGRSSAQDAKTAFLEAARSLGRDLVAKGAAPPHIRHLSVAVPDPSALQRDIVDYDLLYREALGGTFGKVALMTSDQGTILQAAAVVPPKDTAPKYRGMDSATLNFQYSPRATVPEAPEIMASWRIDGAEFQKTRTAELTYGPDEKHRIDLYMPDGVSNPPLHIFIHGGYWQAADKRDNGHCCRELVKAGLAVATLNYPLCPPATIRAIVADCQDAIALLYRDASKYGYDPAHITVSGHSAGGHLTAMMAATDWTHLSSDLPSDLIKGSIPISGLFELEPLRHTGLNTALRLTEEEAEDLSPVYHDIRSPGPIVAVVGGAESDEFKRQSHEYVHAFGARGAHIRYLELPNLNHFTVVTALADVESDLYKFVVEIARKT</sequence>
<dbReference type="Pfam" id="PF20434">
    <property type="entry name" value="BD-FAE"/>
    <property type="match status" value="1"/>
</dbReference>
<dbReference type="AlphaFoldDB" id="A0A7Y0E2G6"/>
<gene>
    <name evidence="3" type="ORF">HH303_16085</name>
</gene>
<keyword evidence="1 3" id="KW-0378">Hydrolase</keyword>
<dbReference type="InterPro" id="IPR049492">
    <property type="entry name" value="BD-FAE-like_dom"/>
</dbReference>
<dbReference type="EMBL" id="JABBNT010000005">
    <property type="protein sequence ID" value="NMM46017.1"/>
    <property type="molecule type" value="Genomic_DNA"/>
</dbReference>
<accession>A0A7Y0E2G6</accession>
<name>A0A7Y0E2G6_9PROT</name>
<dbReference type="SUPFAM" id="SSF53474">
    <property type="entry name" value="alpha/beta-Hydrolases"/>
    <property type="match status" value="1"/>
</dbReference>
<comment type="caution">
    <text evidence="3">The sequence shown here is derived from an EMBL/GenBank/DDBJ whole genome shotgun (WGS) entry which is preliminary data.</text>
</comment>
<dbReference type="PANTHER" id="PTHR48081">
    <property type="entry name" value="AB HYDROLASE SUPERFAMILY PROTEIN C4A8.06C"/>
    <property type="match status" value="1"/>
</dbReference>
<dbReference type="Gene3D" id="3.40.50.1820">
    <property type="entry name" value="alpha/beta hydrolase"/>
    <property type="match status" value="1"/>
</dbReference>
<dbReference type="InterPro" id="IPR029058">
    <property type="entry name" value="AB_hydrolase_fold"/>
</dbReference>
<organism evidence="3 4">
    <name type="scientific">Pacificispira spongiicola</name>
    <dbReference type="NCBI Taxonomy" id="2729598"/>
    <lineage>
        <taxon>Bacteria</taxon>
        <taxon>Pseudomonadati</taxon>
        <taxon>Pseudomonadota</taxon>
        <taxon>Alphaproteobacteria</taxon>
        <taxon>Rhodospirillales</taxon>
        <taxon>Rhodospirillaceae</taxon>
        <taxon>Pacificispira</taxon>
    </lineage>
</organism>
<evidence type="ECO:0000313" key="3">
    <source>
        <dbReference type="EMBL" id="NMM46017.1"/>
    </source>
</evidence>
<feature type="domain" description="BD-FAE-like" evidence="2">
    <location>
        <begin position="172"/>
        <end position="277"/>
    </location>
</feature>
<reference evidence="3 4" key="1">
    <citation type="submission" date="2020-04" db="EMBL/GenBank/DDBJ databases">
        <title>Rhodospirillaceae bacterium KN72 isolated from deep sea.</title>
        <authorList>
            <person name="Zhang D.-C."/>
        </authorList>
    </citation>
    <scope>NUCLEOTIDE SEQUENCE [LARGE SCALE GENOMIC DNA]</scope>
    <source>
        <strain evidence="3 4">KN72</strain>
    </source>
</reference>
<evidence type="ECO:0000256" key="1">
    <source>
        <dbReference type="ARBA" id="ARBA00022801"/>
    </source>
</evidence>
<dbReference type="InterPro" id="IPR050300">
    <property type="entry name" value="GDXG_lipolytic_enzyme"/>
</dbReference>
<keyword evidence="4" id="KW-1185">Reference proteome</keyword>